<feature type="transmembrane region" description="Helical" evidence="1">
    <location>
        <begin position="97"/>
        <end position="115"/>
    </location>
</feature>
<comment type="caution">
    <text evidence="2">The sequence shown here is derived from an EMBL/GenBank/DDBJ whole genome shotgun (WGS) entry which is preliminary data.</text>
</comment>
<dbReference type="EMBL" id="BMEV01000078">
    <property type="protein sequence ID" value="GFZ88068.1"/>
    <property type="molecule type" value="Genomic_DNA"/>
</dbReference>
<dbReference type="Proteomes" id="UP000602050">
    <property type="component" value="Unassembled WGS sequence"/>
</dbReference>
<feature type="transmembrane region" description="Helical" evidence="1">
    <location>
        <begin position="127"/>
        <end position="144"/>
    </location>
</feature>
<evidence type="ECO:0000313" key="2">
    <source>
        <dbReference type="EMBL" id="GFZ88068.1"/>
    </source>
</evidence>
<evidence type="ECO:0008006" key="4">
    <source>
        <dbReference type="Google" id="ProtNLM"/>
    </source>
</evidence>
<organism evidence="2 3">
    <name type="scientific">Compostibacillus humi</name>
    <dbReference type="NCBI Taxonomy" id="1245525"/>
    <lineage>
        <taxon>Bacteria</taxon>
        <taxon>Bacillati</taxon>
        <taxon>Bacillota</taxon>
        <taxon>Bacilli</taxon>
        <taxon>Bacillales</taxon>
        <taxon>Bacillaceae</taxon>
        <taxon>Compostibacillus</taxon>
    </lineage>
</organism>
<accession>A0A8J2XA86</accession>
<dbReference type="AlphaFoldDB" id="A0A8J2XA86"/>
<keyword evidence="3" id="KW-1185">Reference proteome</keyword>
<feature type="transmembrane region" description="Helical" evidence="1">
    <location>
        <begin position="68"/>
        <end position="85"/>
    </location>
</feature>
<feature type="transmembrane region" description="Helical" evidence="1">
    <location>
        <begin position="151"/>
        <end position="168"/>
    </location>
</feature>
<sequence length="276" mass="33459">MWKKCVKIVYILRELSSDVSFLLHLISLNKLAVMYNKIMKKTSREEDLVENSWWSMHSPFIRPFDGNHLLYIGIVVLLFIILFRFREQMKSRAKTVGYIILAFSVLQQIFLYSWYMIEMRFDVSESLPLHISRITSLLGIYYLITNNRKVMDVIFFFSLFAYGSFLYPQRIYEITHVIGISYLVNHAITILLPYYAYFAYGYRPNFQSFKRAYVVFFFYFWFVYFLNPLIDGNYFYLKYRPFFREWPDYLYVPTVLIAVLFGFYFAYRIVKRISKD</sequence>
<keyword evidence="1" id="KW-1133">Transmembrane helix</keyword>
<proteinExistence type="predicted"/>
<evidence type="ECO:0000256" key="1">
    <source>
        <dbReference type="SAM" id="Phobius"/>
    </source>
</evidence>
<dbReference type="InterPro" id="IPR011737">
    <property type="entry name" value="CHP02206_TP0381"/>
</dbReference>
<feature type="transmembrane region" description="Helical" evidence="1">
    <location>
        <begin position="180"/>
        <end position="200"/>
    </location>
</feature>
<keyword evidence="1" id="KW-0472">Membrane</keyword>
<reference evidence="2" key="2">
    <citation type="submission" date="2020-09" db="EMBL/GenBank/DDBJ databases">
        <authorList>
            <person name="Sun Q."/>
            <person name="Zhou Y."/>
        </authorList>
    </citation>
    <scope>NUCLEOTIDE SEQUENCE</scope>
    <source>
        <strain evidence="2">CGMCC 1.12360</strain>
    </source>
</reference>
<dbReference type="Pfam" id="PF14808">
    <property type="entry name" value="TMEM164"/>
    <property type="match status" value="1"/>
</dbReference>
<reference evidence="2" key="1">
    <citation type="journal article" date="2014" name="Int. J. Syst. Evol. Microbiol.">
        <title>Complete genome sequence of Corynebacterium casei LMG S-19264T (=DSM 44701T), isolated from a smear-ripened cheese.</title>
        <authorList>
            <consortium name="US DOE Joint Genome Institute (JGI-PGF)"/>
            <person name="Walter F."/>
            <person name="Albersmeier A."/>
            <person name="Kalinowski J."/>
            <person name="Ruckert C."/>
        </authorList>
    </citation>
    <scope>NUCLEOTIDE SEQUENCE</scope>
    <source>
        <strain evidence="2">CGMCC 1.12360</strain>
    </source>
</reference>
<gene>
    <name evidence="2" type="ORF">GCM10010978_29700</name>
</gene>
<keyword evidence="1" id="KW-0812">Transmembrane</keyword>
<feature type="transmembrane region" description="Helical" evidence="1">
    <location>
        <begin position="212"/>
        <end position="230"/>
    </location>
</feature>
<feature type="transmembrane region" description="Helical" evidence="1">
    <location>
        <begin position="250"/>
        <end position="270"/>
    </location>
</feature>
<evidence type="ECO:0000313" key="3">
    <source>
        <dbReference type="Proteomes" id="UP000602050"/>
    </source>
</evidence>
<protein>
    <recommendedName>
        <fullName evidence="4">TIGR02206 family membrane protein</fullName>
    </recommendedName>
</protein>
<dbReference type="NCBIfam" id="TIGR02206">
    <property type="entry name" value="intg_mem_TP0381"/>
    <property type="match status" value="1"/>
</dbReference>
<name>A0A8J2XA86_9BACI</name>